<organism evidence="2 3">
    <name type="scientific">Pseudonocardia xinjiangensis</name>
    <dbReference type="NCBI Taxonomy" id="75289"/>
    <lineage>
        <taxon>Bacteria</taxon>
        <taxon>Bacillati</taxon>
        <taxon>Actinomycetota</taxon>
        <taxon>Actinomycetes</taxon>
        <taxon>Pseudonocardiales</taxon>
        <taxon>Pseudonocardiaceae</taxon>
        <taxon>Pseudonocardia</taxon>
    </lineage>
</organism>
<evidence type="ECO:0000313" key="3">
    <source>
        <dbReference type="Proteomes" id="UP001296706"/>
    </source>
</evidence>
<dbReference type="Proteomes" id="UP001296706">
    <property type="component" value="Unassembled WGS sequence"/>
</dbReference>
<name>A0ABX1R7Q3_9PSEU</name>
<gene>
    <name evidence="2" type="ORF">HF577_01735</name>
</gene>
<protein>
    <submittedName>
        <fullName evidence="2">SGNH/GDSL hydrolase family protein</fullName>
    </submittedName>
</protein>
<dbReference type="PANTHER" id="PTHR43784:SF2">
    <property type="entry name" value="GDSL-LIKE LIPASE_ACYLHYDROLASE, PUTATIVE (AFU_ORTHOLOGUE AFUA_2G00820)-RELATED"/>
    <property type="match status" value="1"/>
</dbReference>
<keyword evidence="3" id="KW-1185">Reference proteome</keyword>
<dbReference type="CDD" id="cd01832">
    <property type="entry name" value="SGNH_hydrolase_like_1"/>
    <property type="match status" value="1"/>
</dbReference>
<feature type="domain" description="SGNH hydrolase-type esterase" evidence="1">
    <location>
        <begin position="13"/>
        <end position="188"/>
    </location>
</feature>
<proteinExistence type="predicted"/>
<dbReference type="Pfam" id="PF13472">
    <property type="entry name" value="Lipase_GDSL_2"/>
    <property type="match status" value="1"/>
</dbReference>
<dbReference type="EMBL" id="JAAXKY010000002">
    <property type="protein sequence ID" value="NMH75831.1"/>
    <property type="molecule type" value="Genomic_DNA"/>
</dbReference>
<dbReference type="InterPro" id="IPR053140">
    <property type="entry name" value="GDSL_Rv0518-like"/>
</dbReference>
<comment type="caution">
    <text evidence="2">The sequence shown here is derived from an EMBL/GenBank/DDBJ whole genome shotgun (WGS) entry which is preliminary data.</text>
</comment>
<dbReference type="GO" id="GO:0016787">
    <property type="term" value="F:hydrolase activity"/>
    <property type="evidence" value="ECO:0007669"/>
    <property type="project" value="UniProtKB-KW"/>
</dbReference>
<reference evidence="2 3" key="1">
    <citation type="submission" date="2020-04" db="EMBL/GenBank/DDBJ databases">
        <authorList>
            <person name="Klaysubun C."/>
            <person name="Duangmal K."/>
            <person name="Lipun K."/>
        </authorList>
    </citation>
    <scope>NUCLEOTIDE SEQUENCE [LARGE SCALE GENOMIC DNA]</scope>
    <source>
        <strain evidence="2 3">JCM 11839</strain>
    </source>
</reference>
<sequence length="205" mass="21860">MSGGARREYAMVVLGDSFAEGRGDPRPDGTFVGWVPRVARLLGIDEAAVLNLGAFGATTQDVVDAQLPTVAEVTTPLLGVAVGGNDLVRAYDRDGMRANLRTIFEVATAVPGRTVFTHDYPDIPGRIPGLPAPTVALLRERFADANEHLAQLCDELGVRRYALATADLTDDPSMWYPDGIHPSALGHRTIAVEIAAMLAGADVRR</sequence>
<keyword evidence="2" id="KW-0378">Hydrolase</keyword>
<dbReference type="Gene3D" id="3.40.50.1110">
    <property type="entry name" value="SGNH hydrolase"/>
    <property type="match status" value="1"/>
</dbReference>
<dbReference type="RefSeq" id="WP_169393897.1">
    <property type="nucleotide sequence ID" value="NZ_BAAAJH010000023.1"/>
</dbReference>
<evidence type="ECO:0000259" key="1">
    <source>
        <dbReference type="Pfam" id="PF13472"/>
    </source>
</evidence>
<evidence type="ECO:0000313" key="2">
    <source>
        <dbReference type="EMBL" id="NMH75831.1"/>
    </source>
</evidence>
<dbReference type="InterPro" id="IPR036514">
    <property type="entry name" value="SGNH_hydro_sf"/>
</dbReference>
<accession>A0ABX1R7Q3</accession>
<dbReference type="InterPro" id="IPR013830">
    <property type="entry name" value="SGNH_hydro"/>
</dbReference>
<dbReference type="SUPFAM" id="SSF52266">
    <property type="entry name" value="SGNH hydrolase"/>
    <property type="match status" value="1"/>
</dbReference>
<dbReference type="PANTHER" id="PTHR43784">
    <property type="entry name" value="GDSL-LIKE LIPASE/ACYLHYDROLASE, PUTATIVE (AFU_ORTHOLOGUE AFUA_2G00820)-RELATED"/>
    <property type="match status" value="1"/>
</dbReference>